<evidence type="ECO:0008006" key="3">
    <source>
        <dbReference type="Google" id="ProtNLM"/>
    </source>
</evidence>
<evidence type="ECO:0000313" key="1">
    <source>
        <dbReference type="EMBL" id="KAI5948801.1"/>
    </source>
</evidence>
<keyword evidence="2" id="KW-1185">Reference proteome</keyword>
<reference evidence="1 2" key="1">
    <citation type="journal article" date="2022" name="DNA Res.">
        <title>Genome analysis of five recently described species of the CUG-Ser clade uncovers Candida theae as a new hybrid lineage with pathogenic potential in the Candida parapsilosis species complex.</title>
        <authorList>
            <person name="Mixao V."/>
            <person name="Del Olmo V."/>
            <person name="Hegedusova E."/>
            <person name="Saus E."/>
            <person name="Pryszcz L."/>
            <person name="Cillingova A."/>
            <person name="Nosek J."/>
            <person name="Gabaldon T."/>
        </authorList>
    </citation>
    <scope>NUCLEOTIDE SEQUENCE [LARGE SCALE GENOMIC DNA]</scope>
    <source>
        <strain evidence="1 2">CBS 12239</strain>
    </source>
</reference>
<proteinExistence type="predicted"/>
<organism evidence="1 2">
    <name type="scientific">Candida theae</name>
    <dbReference type="NCBI Taxonomy" id="1198502"/>
    <lineage>
        <taxon>Eukaryota</taxon>
        <taxon>Fungi</taxon>
        <taxon>Dikarya</taxon>
        <taxon>Ascomycota</taxon>
        <taxon>Saccharomycotina</taxon>
        <taxon>Pichiomycetes</taxon>
        <taxon>Debaryomycetaceae</taxon>
        <taxon>Candida/Lodderomyces clade</taxon>
        <taxon>Candida</taxon>
    </lineage>
</organism>
<gene>
    <name evidence="1" type="ORF">KGF57_005199</name>
</gene>
<dbReference type="RefSeq" id="XP_051606311.1">
    <property type="nucleotide sequence ID" value="XM_051754791.1"/>
</dbReference>
<protein>
    <recommendedName>
        <fullName evidence="3">Cleavage/polyadenylation specificity factor A subunit N-terminal domain-containing protein</fullName>
    </recommendedName>
</protein>
<dbReference type="EMBL" id="JAIHNG010000177">
    <property type="protein sequence ID" value="KAI5948801.1"/>
    <property type="molecule type" value="Genomic_DNA"/>
</dbReference>
<accession>A0AAD5BA92</accession>
<dbReference type="GeneID" id="76153243"/>
<comment type="caution">
    <text evidence="1">The sequence shown here is derived from an EMBL/GenBank/DDBJ whole genome shotgun (WGS) entry which is preliminary data.</text>
</comment>
<dbReference type="InterPro" id="IPR015943">
    <property type="entry name" value="WD40/YVTN_repeat-like_dom_sf"/>
</dbReference>
<dbReference type="InterPro" id="IPR036322">
    <property type="entry name" value="WD40_repeat_dom_sf"/>
</dbReference>
<dbReference type="AlphaFoldDB" id="A0AAD5BA92"/>
<dbReference type="Proteomes" id="UP001204833">
    <property type="component" value="Unassembled WGS sequence"/>
</dbReference>
<sequence>MGHETATNNYNGHSYTHLQSVLKGEKLPRKQLVVKQTLVSSPTILDIYRDVKVRRNKPFKGSSSKLLNDAEYQYLNPPDEDSQMDVFDEDDDILSELNATVSEPQVPGVEDPDFELTQILIKHHSVSINGIDFRFKSAVRSCCIIRASLAQEEDHLLVSLKSGFLLLLRIFLVPRQTTEEDYGYEPLPEEKGLIFKPFIVQWWKLQQRHNYPELNTSGYVLKSSPSGLSAVSFSSSQSFRIYKTLEQSNTGTVLQSHLNVPLNGSLIDSCFLDSKSAMQSEILLTLIFTEHRRLYINLLSWSSFYSNDNHISKSTLPLENTFEIPIFIAPLSHSSAFLFVTPNKLTVLSVHDIISGHHEFQKIDFGAACFPTNFYIPRSRIRSMGDDEVDEILFSSDIGVIYSVLIAKNGIKSISPIARVSDSISTFTFESTFEGYELVYASSGGSNKSVLLDKLYDAEYIYDIEDITKLPYSRAMYLENLNNWAPVVDFQIVPSSLPDELATLRKDELWAITGSASKTKLSHIKDGYFGAKQNDSYPELRKVLRSWLLSFQSKLYLVCAFPFETKLLEFEGSQDEDLFEVEDSGIFKEEETIFCGVVHFPSFIVNGVDFVIQVTTSSVLVTDLGSKCSCIEDLCIIFAEMIDNHLFLIIEREGNILLHKYAIEPKTAAGDLSPVIDVCVVSETPIDFQPSMMKRCNFRGGEVLAIGAYEGFVNFYPTDKPIVSIMDEIGRIPCATNGIPRDLVSTKSHIYVGSSEGYLVSFTQENLSCEENFKIGDYEVKLYLSEDNDFVYIQCRDLFMLDLKVKSYPKPVQFNDSSPKAVNALIELPANPHYLAHKRLGLFRSNGFVTAHVTTYTQPVIKQVRIPDETKRLLFLSHISTFLLLGNSRKSKLKFVDHQTYRVLDHSEASSKRSMGEQILNKEEVGLCACVWSIQRRDNTTHKVLLGCSNTKNEKVSGSVKVLNIKKLKSNGNLSISVLELSSFDHSGPVTQIQQVDDRIIFCDDRAIYYTSYDETEKRFTPVETFTKLPSEITSFTVSEMKILVSTKDDSVFQFDSSSSTNVIACHPKSIAMINQVNYEDKVMVSTKNSQVIIMDSNNSTLYPMKGTKIHFSGVVRLTTASLNNSWFENKSVGEIVLGMTVSGEVFLLRLVDEHGNEIENLIANFNKNSAFELSLVDYLNKLNRPFIGKLSGTGLLSLNKPYFDYPGNRHDPESKLPEVLDSNLDEVATNMTQFNF</sequence>
<evidence type="ECO:0000313" key="2">
    <source>
        <dbReference type="Proteomes" id="UP001204833"/>
    </source>
</evidence>
<dbReference type="SUPFAM" id="SSF50978">
    <property type="entry name" value="WD40 repeat-like"/>
    <property type="match status" value="1"/>
</dbReference>
<name>A0AAD5BA92_9ASCO</name>
<dbReference type="Gene3D" id="2.130.10.10">
    <property type="entry name" value="YVTN repeat-like/Quinoprotein amine dehydrogenase"/>
    <property type="match status" value="2"/>
</dbReference>